<name>A0A1I0Y7Q4_9RHOB</name>
<dbReference type="STRING" id="871651.SAMN05421688_2812"/>
<sequence length="112" mass="12073">MTGTDENLDRHFTAARAEREPDDALLARVLSDALRVQAEWERPAPRAWPSLKEIFGGWPSLAGAALAGVAGFWIGVAPPQSFDTLAYEMLGLETTEAVLDPVSGFGFDLIEG</sequence>
<evidence type="ECO:0008006" key="3">
    <source>
        <dbReference type="Google" id="ProtNLM"/>
    </source>
</evidence>
<protein>
    <recommendedName>
        <fullName evidence="3">Dihydroorotate dehydrogenase</fullName>
    </recommendedName>
</protein>
<evidence type="ECO:0000313" key="2">
    <source>
        <dbReference type="Proteomes" id="UP000198796"/>
    </source>
</evidence>
<gene>
    <name evidence="1" type="ORF">SAMN05421688_2812</name>
</gene>
<reference evidence="1 2" key="1">
    <citation type="submission" date="2016-10" db="EMBL/GenBank/DDBJ databases">
        <authorList>
            <person name="de Groot N.N."/>
        </authorList>
    </citation>
    <scope>NUCLEOTIDE SEQUENCE [LARGE SCALE GENOMIC DNA]</scope>
    <source>
        <strain evidence="1 2">DSM 29316</strain>
    </source>
</reference>
<accession>A0A1I0Y7Q4</accession>
<proteinExistence type="predicted"/>
<dbReference type="RefSeq" id="WP_092065964.1">
    <property type="nucleotide sequence ID" value="NZ_FOJU01000004.1"/>
</dbReference>
<dbReference type="OrthoDB" id="7863719at2"/>
<dbReference type="AlphaFoldDB" id="A0A1I0Y7Q4"/>
<dbReference type="Proteomes" id="UP000198796">
    <property type="component" value="Unassembled WGS sequence"/>
</dbReference>
<evidence type="ECO:0000313" key="1">
    <source>
        <dbReference type="EMBL" id="SFB08183.1"/>
    </source>
</evidence>
<organism evidence="1 2">
    <name type="scientific">Poseidonocella pacifica</name>
    <dbReference type="NCBI Taxonomy" id="871651"/>
    <lineage>
        <taxon>Bacteria</taxon>
        <taxon>Pseudomonadati</taxon>
        <taxon>Pseudomonadota</taxon>
        <taxon>Alphaproteobacteria</taxon>
        <taxon>Rhodobacterales</taxon>
        <taxon>Roseobacteraceae</taxon>
        <taxon>Poseidonocella</taxon>
    </lineage>
</organism>
<keyword evidence="2" id="KW-1185">Reference proteome</keyword>
<dbReference type="EMBL" id="FOJU01000004">
    <property type="protein sequence ID" value="SFB08183.1"/>
    <property type="molecule type" value="Genomic_DNA"/>
</dbReference>